<dbReference type="Gene3D" id="3.40.50.970">
    <property type="match status" value="1"/>
</dbReference>
<accession>A0A2D2AT10</accession>
<dbReference type="InterPro" id="IPR029061">
    <property type="entry name" value="THDP-binding"/>
</dbReference>
<dbReference type="InterPro" id="IPR005475">
    <property type="entry name" value="Transketolase-like_Pyr-bd"/>
</dbReference>
<dbReference type="OrthoDB" id="8732661at2"/>
<sequence length="308" mass="32365">MRDSFIKALTELAEIDPRVVLITGDLGFGVLTDFANNRPDQFINAGVAEQNMTALAAGMALEGARAYTYSIANFTTLRCLEQLRNDVCYHEADVTAVSVGGGFSYGQLGMSHFATEDLAIMRALPNMTVVAPSDPWQALELTRQLHARGGPAYLRLDKDKAGLEPAPASVVLGKVREVRAGADAVIFATGAILGEALAAAETLAAEGAAVRVVDVHTLKPLDVEGVVAIASECGVVVTVEEHNKLGGLGGAIAEACLEGGAKVRSFRRVGLSDLYPTIVGDQKFLRRAYEMDAPAIAAVVRDALKAAG</sequence>
<dbReference type="KEGG" id="cmb:CSW64_01295"/>
<evidence type="ECO:0000256" key="1">
    <source>
        <dbReference type="ARBA" id="ARBA00001964"/>
    </source>
</evidence>
<dbReference type="Pfam" id="PF02779">
    <property type="entry name" value="Transket_pyr"/>
    <property type="match status" value="1"/>
</dbReference>
<dbReference type="Proteomes" id="UP000228945">
    <property type="component" value="Chromosome"/>
</dbReference>
<evidence type="ECO:0000259" key="4">
    <source>
        <dbReference type="SMART" id="SM00861"/>
    </source>
</evidence>
<comment type="similarity">
    <text evidence="2">Belongs to the transketolase family.</text>
</comment>
<dbReference type="Gene3D" id="3.40.50.920">
    <property type="match status" value="1"/>
</dbReference>
<dbReference type="SUPFAM" id="SSF52518">
    <property type="entry name" value="Thiamin diphosphate-binding fold (THDP-binding)"/>
    <property type="match status" value="1"/>
</dbReference>
<dbReference type="SUPFAM" id="SSF52922">
    <property type="entry name" value="TK C-terminal domain-like"/>
    <property type="match status" value="1"/>
</dbReference>
<feature type="domain" description="Transketolase-like pyrimidine-binding" evidence="4">
    <location>
        <begin position="1"/>
        <end position="163"/>
    </location>
</feature>
<name>A0A2D2AT10_9CAUL</name>
<keyword evidence="3" id="KW-0786">Thiamine pyrophosphate</keyword>
<dbReference type="InterPro" id="IPR033248">
    <property type="entry name" value="Transketolase_C"/>
</dbReference>
<evidence type="ECO:0000313" key="6">
    <source>
        <dbReference type="Proteomes" id="UP000228945"/>
    </source>
</evidence>
<dbReference type="SMART" id="SM00861">
    <property type="entry name" value="Transket_pyr"/>
    <property type="match status" value="1"/>
</dbReference>
<dbReference type="PANTHER" id="PTHR43825:SF5">
    <property type="entry name" value="HYPOTHETICAL TRANSKETOLASE FAMILY PROTEIN"/>
    <property type="match status" value="1"/>
</dbReference>
<protein>
    <submittedName>
        <fullName evidence="5">Transketolase</fullName>
    </submittedName>
</protein>
<evidence type="ECO:0000313" key="5">
    <source>
        <dbReference type="EMBL" id="ATQ41139.1"/>
    </source>
</evidence>
<keyword evidence="6" id="KW-1185">Reference proteome</keyword>
<dbReference type="CDD" id="cd07033">
    <property type="entry name" value="TPP_PYR_DXS_TK_like"/>
    <property type="match status" value="1"/>
</dbReference>
<dbReference type="AlphaFoldDB" id="A0A2D2AT10"/>
<dbReference type="EMBL" id="CP024201">
    <property type="protein sequence ID" value="ATQ41139.1"/>
    <property type="molecule type" value="Genomic_DNA"/>
</dbReference>
<dbReference type="RefSeq" id="WP_099620396.1">
    <property type="nucleotide sequence ID" value="NZ_CP024201.1"/>
</dbReference>
<reference evidence="5 6" key="1">
    <citation type="submission" date="2017-10" db="EMBL/GenBank/DDBJ databases">
        <title>Genome sequence of Caulobacter mirabilis FWC38.</title>
        <authorList>
            <person name="Fiebig A."/>
            <person name="Crosson S."/>
        </authorList>
    </citation>
    <scope>NUCLEOTIDE SEQUENCE [LARGE SCALE GENOMIC DNA]</scope>
    <source>
        <strain evidence="5 6">FWC 38</strain>
    </source>
</reference>
<evidence type="ECO:0000256" key="2">
    <source>
        <dbReference type="ARBA" id="ARBA00007131"/>
    </source>
</evidence>
<comment type="cofactor">
    <cofactor evidence="1">
        <name>thiamine diphosphate</name>
        <dbReference type="ChEBI" id="CHEBI:58937"/>
    </cofactor>
</comment>
<dbReference type="InterPro" id="IPR051157">
    <property type="entry name" value="PDH/Transketolase"/>
</dbReference>
<dbReference type="PANTHER" id="PTHR43825">
    <property type="entry name" value="PYRUVATE DEHYDROGENASE E1 COMPONENT"/>
    <property type="match status" value="1"/>
</dbReference>
<proteinExistence type="inferred from homology"/>
<dbReference type="InterPro" id="IPR009014">
    <property type="entry name" value="Transketo_C/PFOR_II"/>
</dbReference>
<evidence type="ECO:0000256" key="3">
    <source>
        <dbReference type="ARBA" id="ARBA00023052"/>
    </source>
</evidence>
<dbReference type="FunFam" id="3.40.50.970:FF:000129">
    <property type="entry name" value="Transketolase"/>
    <property type="match status" value="1"/>
</dbReference>
<gene>
    <name evidence="5" type="ORF">CSW64_01295</name>
</gene>
<organism evidence="5 6">
    <name type="scientific">Caulobacter mirabilis</name>
    <dbReference type="NCBI Taxonomy" id="69666"/>
    <lineage>
        <taxon>Bacteria</taxon>
        <taxon>Pseudomonadati</taxon>
        <taxon>Pseudomonadota</taxon>
        <taxon>Alphaproteobacteria</taxon>
        <taxon>Caulobacterales</taxon>
        <taxon>Caulobacteraceae</taxon>
        <taxon>Caulobacter</taxon>
    </lineage>
</organism>
<dbReference type="Pfam" id="PF02780">
    <property type="entry name" value="Transketolase_C"/>
    <property type="match status" value="1"/>
</dbReference>